<keyword evidence="1" id="KW-0472">Membrane</keyword>
<dbReference type="AlphaFoldDB" id="A0A1G1Y1K4"/>
<evidence type="ECO:0000313" key="3">
    <source>
        <dbReference type="Proteomes" id="UP000176241"/>
    </source>
</evidence>
<dbReference type="Proteomes" id="UP000176241">
    <property type="component" value="Unassembled WGS sequence"/>
</dbReference>
<reference evidence="2 3" key="1">
    <citation type="journal article" date="2016" name="Nat. Commun.">
        <title>Thousands of microbial genomes shed light on interconnected biogeochemical processes in an aquifer system.</title>
        <authorList>
            <person name="Anantharaman K."/>
            <person name="Brown C.T."/>
            <person name="Hug L.A."/>
            <person name="Sharon I."/>
            <person name="Castelle C.J."/>
            <person name="Probst A.J."/>
            <person name="Thomas B.C."/>
            <person name="Singh A."/>
            <person name="Wilkins M.J."/>
            <person name="Karaoz U."/>
            <person name="Brodie E.L."/>
            <person name="Williams K.H."/>
            <person name="Hubbard S.S."/>
            <person name="Banfield J.F."/>
        </authorList>
    </citation>
    <scope>NUCLEOTIDE SEQUENCE [LARGE SCALE GENOMIC DNA]</scope>
</reference>
<evidence type="ECO:0000256" key="1">
    <source>
        <dbReference type="SAM" id="Phobius"/>
    </source>
</evidence>
<dbReference type="EMBL" id="MHIC01000012">
    <property type="protein sequence ID" value="OGY45680.1"/>
    <property type="molecule type" value="Genomic_DNA"/>
</dbReference>
<feature type="transmembrane region" description="Helical" evidence="1">
    <location>
        <begin position="73"/>
        <end position="94"/>
    </location>
</feature>
<name>A0A1G1Y1K4_9BACT</name>
<protein>
    <submittedName>
        <fullName evidence="2">Uncharacterized protein</fullName>
    </submittedName>
</protein>
<accession>A0A1G1Y1K4</accession>
<keyword evidence="1" id="KW-0812">Transmembrane</keyword>
<feature type="transmembrane region" description="Helical" evidence="1">
    <location>
        <begin position="6"/>
        <end position="28"/>
    </location>
</feature>
<organism evidence="2 3">
    <name type="scientific">Candidatus Buchananbacteria bacterium RIFCSPHIGHO2_01_FULL_39_8</name>
    <dbReference type="NCBI Taxonomy" id="1797533"/>
    <lineage>
        <taxon>Bacteria</taxon>
        <taxon>Candidatus Buchananiibacteriota</taxon>
    </lineage>
</organism>
<gene>
    <name evidence="2" type="ORF">A2731_00815</name>
</gene>
<evidence type="ECO:0000313" key="2">
    <source>
        <dbReference type="EMBL" id="OGY45680.1"/>
    </source>
</evidence>
<sequence>MDQETANFVVVPWSFAAFLLIFGIGFIVKGCLNAPVPPEAYNDEKHRYYKRARSIYATTYDSRGWSRKGENDWEFEIAFGIILLSLPVSGIVAFDPFDLFKYTPDGSILAKVRTAAIFYLLSYILVLPFFIYLGTTMWAVQGVAELYRGCRWLIGKPLPPKSKRQSSSYYVTRVLKSSCPRGYGVDVSQGDD</sequence>
<comment type="caution">
    <text evidence="2">The sequence shown here is derived from an EMBL/GenBank/DDBJ whole genome shotgun (WGS) entry which is preliminary data.</text>
</comment>
<feature type="transmembrane region" description="Helical" evidence="1">
    <location>
        <begin position="114"/>
        <end position="133"/>
    </location>
</feature>
<proteinExistence type="predicted"/>
<dbReference type="STRING" id="1797533.A2731_00815"/>
<keyword evidence="1" id="KW-1133">Transmembrane helix</keyword>